<keyword evidence="2 6" id="KW-0479">Metal-binding</keyword>
<evidence type="ECO:0000256" key="3">
    <source>
        <dbReference type="ARBA" id="ARBA00023211"/>
    </source>
</evidence>
<evidence type="ECO:0000256" key="7">
    <source>
        <dbReference type="NCBIfam" id="TIGR01748"/>
    </source>
</evidence>
<keyword evidence="5 6" id="KW-0684">Rhamnose metabolism</keyword>
<dbReference type="InterPro" id="IPR036237">
    <property type="entry name" value="Xyl_isomerase-like_sf"/>
</dbReference>
<organism evidence="8 9">
    <name type="scientific">Paenibacillus spongiae</name>
    <dbReference type="NCBI Taxonomy" id="2909671"/>
    <lineage>
        <taxon>Bacteria</taxon>
        <taxon>Bacillati</taxon>
        <taxon>Bacillota</taxon>
        <taxon>Bacilli</taxon>
        <taxon>Bacillales</taxon>
        <taxon>Paenibacillaceae</taxon>
        <taxon>Paenibacillus</taxon>
    </lineage>
</organism>
<feature type="binding site" evidence="6">
    <location>
        <position position="262"/>
    </location>
    <ligand>
        <name>Mn(2+)</name>
        <dbReference type="ChEBI" id="CHEBI:29035"/>
    </ligand>
</feature>
<dbReference type="NCBIfam" id="NF002203">
    <property type="entry name" value="PRK01076.1"/>
    <property type="match status" value="1"/>
</dbReference>
<feature type="binding site" evidence="6">
    <location>
        <position position="294"/>
    </location>
    <ligand>
        <name>Mn(2+)</name>
        <dbReference type="ChEBI" id="CHEBI:29035"/>
    </ligand>
</feature>
<accession>A0ABY5S2W8</accession>
<comment type="function">
    <text evidence="6">Catalyzes the interconversion of L-rhamnose and L-rhamnulose.</text>
</comment>
<dbReference type="PANTHER" id="PTHR30268:SF0">
    <property type="entry name" value="L-RHAMNOSE ISOMERASE"/>
    <property type="match status" value="1"/>
</dbReference>
<evidence type="ECO:0000256" key="1">
    <source>
        <dbReference type="ARBA" id="ARBA00022490"/>
    </source>
</evidence>
<dbReference type="Proteomes" id="UP001057877">
    <property type="component" value="Chromosome"/>
</dbReference>
<evidence type="ECO:0000313" key="9">
    <source>
        <dbReference type="Proteomes" id="UP001057877"/>
    </source>
</evidence>
<dbReference type="InterPro" id="IPR050337">
    <property type="entry name" value="L-rhamnose_isomerase"/>
</dbReference>
<gene>
    <name evidence="6 8" type="primary">rhaA</name>
    <name evidence="8" type="ORF">L1F29_21420</name>
</gene>
<keyword evidence="9" id="KW-1185">Reference proteome</keyword>
<comment type="cofactor">
    <cofactor evidence="6">
        <name>Mn(2+)</name>
        <dbReference type="ChEBI" id="CHEBI:29035"/>
    </cofactor>
    <text evidence="6">Binds 1 Mn(2+) ion per subunit.</text>
</comment>
<dbReference type="EMBL" id="CP091430">
    <property type="protein sequence ID" value="UVI28004.1"/>
    <property type="molecule type" value="Genomic_DNA"/>
</dbReference>
<evidence type="ECO:0000256" key="4">
    <source>
        <dbReference type="ARBA" id="ARBA00023235"/>
    </source>
</evidence>
<dbReference type="Pfam" id="PF06134">
    <property type="entry name" value="RhaA"/>
    <property type="match status" value="1"/>
</dbReference>
<dbReference type="RefSeq" id="WP_258384092.1">
    <property type="nucleotide sequence ID" value="NZ_CP091430.1"/>
</dbReference>
<evidence type="ECO:0000256" key="5">
    <source>
        <dbReference type="ARBA" id="ARBA00023308"/>
    </source>
</evidence>
<dbReference type="Gene3D" id="3.20.20.150">
    <property type="entry name" value="Divalent-metal-dependent TIM barrel enzymes"/>
    <property type="match status" value="1"/>
</dbReference>
<dbReference type="InterPro" id="IPR009308">
    <property type="entry name" value="Rhamnose_isomerase"/>
</dbReference>
<evidence type="ECO:0000313" key="8">
    <source>
        <dbReference type="EMBL" id="UVI28004.1"/>
    </source>
</evidence>
<keyword evidence="3 6" id="KW-0464">Manganese</keyword>
<feature type="binding site" evidence="6">
    <location>
        <position position="296"/>
    </location>
    <ligand>
        <name>Mn(2+)</name>
        <dbReference type="ChEBI" id="CHEBI:29035"/>
    </ligand>
</feature>
<evidence type="ECO:0000256" key="6">
    <source>
        <dbReference type="HAMAP-Rule" id="MF_00541"/>
    </source>
</evidence>
<dbReference type="EC" id="5.3.1.14" evidence="6 7"/>
<comment type="similarity">
    <text evidence="6">Belongs to the rhamnose isomerase family.</text>
</comment>
<reference evidence="8" key="1">
    <citation type="submission" date="2022-01" db="EMBL/GenBank/DDBJ databases">
        <title>Paenibacillus spongiae sp. nov., isolated from marine sponge.</title>
        <authorList>
            <person name="Li Z."/>
            <person name="Zhang M."/>
        </authorList>
    </citation>
    <scope>NUCLEOTIDE SEQUENCE</scope>
    <source>
        <strain evidence="8">PHS-Z3</strain>
    </source>
</reference>
<evidence type="ECO:0000256" key="2">
    <source>
        <dbReference type="ARBA" id="ARBA00022723"/>
    </source>
</evidence>
<protein>
    <recommendedName>
        <fullName evidence="6 7">L-rhamnose isomerase</fullName>
        <ecNumber evidence="6 7">5.3.1.14</ecNumber>
    </recommendedName>
</protein>
<dbReference type="NCBIfam" id="TIGR01748">
    <property type="entry name" value="rhaA"/>
    <property type="match status" value="1"/>
</dbReference>
<dbReference type="SUPFAM" id="SSF51658">
    <property type="entry name" value="Xylose isomerase-like"/>
    <property type="match status" value="1"/>
</dbReference>
<name>A0ABY5S2W8_9BACL</name>
<dbReference type="HAMAP" id="MF_00541">
    <property type="entry name" value="RhaA"/>
    <property type="match status" value="1"/>
</dbReference>
<sequence>MQTSIEKSYEEAKSLYQKHGIDVDQVLEALEKIKVSVHCWQGDDVRGFLFQDQELTGGISVTGNYPGAARTPKQLQADMEKAFSLIPGKHKVNLHAIYADTNEKVDLDQLEPKHFQSWVDWAKEQGLGLDFNPTCFSHEKSSDGFTLSHPDPEIRQFWIDHCIASRKIGAYFGEQLGQTCVTNVWVPDGYKDVPADRMAPRQRLKDSLDQVFAEEIDPKYNLDAVESKLFGLGSEAYVVGSHEFYMGYGITNNKLICLDAGHFHPTEVISNKLSSLALFTDGILLHVSRPMRWDSDHVVVMDDELMEIGRELVRNNLLETTHIGLDFFDASINRVAAWVIGTRNTIKALLRAMLEPVEALKQAELEGDYTTRLALTEEFKSYPFGAVWDYYCAKQGVPVREEWLAEVKTYEKEVLLKRENEAAVVK</sequence>
<keyword evidence="4 6" id="KW-0413">Isomerase</keyword>
<comment type="pathway">
    <text evidence="6">Carbohydrate degradation; L-rhamnose degradation; glycerone phosphate from L-rhamnose: step 1/3.</text>
</comment>
<comment type="catalytic activity">
    <reaction evidence="6">
        <text>L-rhamnopyranose = L-rhamnulose</text>
        <dbReference type="Rhea" id="RHEA:23160"/>
        <dbReference type="ChEBI" id="CHEBI:17897"/>
        <dbReference type="ChEBI" id="CHEBI:62346"/>
        <dbReference type="EC" id="5.3.1.14"/>
    </reaction>
</comment>
<keyword evidence="1 6" id="KW-0963">Cytoplasm</keyword>
<dbReference type="GO" id="GO:0008740">
    <property type="term" value="F:L-rhamnose isomerase activity"/>
    <property type="evidence" value="ECO:0007669"/>
    <property type="project" value="UniProtKB-EC"/>
</dbReference>
<comment type="subcellular location">
    <subcellularLocation>
        <location evidence="6">Cytoplasm</location>
    </subcellularLocation>
</comment>
<dbReference type="PANTHER" id="PTHR30268">
    <property type="entry name" value="L-RHAMNOSE ISOMERASE"/>
    <property type="match status" value="1"/>
</dbReference>
<proteinExistence type="inferred from homology"/>